<organism evidence="2 3">
    <name type="scientific">Shewanella psychrophila</name>
    <dbReference type="NCBI Taxonomy" id="225848"/>
    <lineage>
        <taxon>Bacteria</taxon>
        <taxon>Pseudomonadati</taxon>
        <taxon>Pseudomonadota</taxon>
        <taxon>Gammaproteobacteria</taxon>
        <taxon>Alteromonadales</taxon>
        <taxon>Shewanellaceae</taxon>
        <taxon>Shewanella</taxon>
    </lineage>
</organism>
<evidence type="ECO:0000256" key="1">
    <source>
        <dbReference type="SAM" id="SignalP"/>
    </source>
</evidence>
<dbReference type="EMBL" id="CP014782">
    <property type="protein sequence ID" value="AQS39279.1"/>
    <property type="molecule type" value="Genomic_DNA"/>
</dbReference>
<keyword evidence="3" id="KW-1185">Reference proteome</keyword>
<protein>
    <submittedName>
        <fullName evidence="2">Uncharacterized protein</fullName>
    </submittedName>
</protein>
<sequence>MKHTTTALAILLSLSSMSAVAAQDKDFQHEAGQGDRMSVYFLVELHNPASKTFSRC</sequence>
<accession>A0A1S6HUW9</accession>
<feature type="chain" id="PRO_5012932962" evidence="1">
    <location>
        <begin position="22"/>
        <end position="56"/>
    </location>
</feature>
<dbReference type="KEGG" id="spsw:Sps_04173"/>
<keyword evidence="1" id="KW-0732">Signal</keyword>
<evidence type="ECO:0000313" key="2">
    <source>
        <dbReference type="EMBL" id="AQS39279.1"/>
    </source>
</evidence>
<dbReference type="Proteomes" id="UP000189545">
    <property type="component" value="Chromosome"/>
</dbReference>
<feature type="signal peptide" evidence="1">
    <location>
        <begin position="1"/>
        <end position="21"/>
    </location>
</feature>
<evidence type="ECO:0000313" key="3">
    <source>
        <dbReference type="Proteomes" id="UP000189545"/>
    </source>
</evidence>
<name>A0A1S6HUW9_9GAMM</name>
<dbReference type="AlphaFoldDB" id="A0A1S6HUW9"/>
<gene>
    <name evidence="2" type="ORF">Sps_04173</name>
</gene>
<reference evidence="2 3" key="1">
    <citation type="submission" date="2016-03" db="EMBL/GenBank/DDBJ databases">
        <title>Complete genome sequence of Shewanella psychrophila WP2, a deep sea bacterium isolated from west Pacific sediment.</title>
        <authorList>
            <person name="Xu G."/>
            <person name="Jian H."/>
        </authorList>
    </citation>
    <scope>NUCLEOTIDE SEQUENCE [LARGE SCALE GENOMIC DNA]</scope>
    <source>
        <strain evidence="2 3">WP2</strain>
    </source>
</reference>
<proteinExistence type="predicted"/>